<sequence>MLISKISKKIPLFSSRNNLNSIPKISSFFQNPIHNIESSTPNYLNLRKFSVSNNGFHSKSLISRNFDKLSSSSSFTQFEKFRRHYSYVSSVSIEASQNKKAKKIFWILMSMVGGMVGLTYASVPLYRTFCQITGYGGTIQRKESVEEKIVRHEKDGFAPTRNIVVQFNADVSDGMQWKFSPTQREVKVKPGESALAFYTAENCSSAPITGVSTYNVTPMKAGKYFNKIQCFCFEEQCLLPGEQIDMPVFFYIDPEIETDPTMDGVNNLILSYTFFKVQEK</sequence>
<dbReference type="EMBL" id="KZ305019">
    <property type="protein sequence ID" value="PIA63680.1"/>
    <property type="molecule type" value="Genomic_DNA"/>
</dbReference>
<dbReference type="FunFam" id="2.60.370.10:FF:000001">
    <property type="entry name" value="COX11 cytochrome c oxidase assembly homolog"/>
    <property type="match status" value="1"/>
</dbReference>
<comment type="function">
    <text evidence="1">Exerts its effect at some terminal stage of cytochrome c oxidase synthesis, probably by being involved in the insertion of the copper B into subunit I.</text>
</comment>
<proteinExistence type="inferred from homology"/>
<name>A0A2G5F6U5_AQUCA</name>
<gene>
    <name evidence="7" type="ORF">AQUCO_00201196v1</name>
</gene>
<dbReference type="InParanoid" id="A0A2G5F6U5"/>
<dbReference type="Pfam" id="PF04442">
    <property type="entry name" value="CtaG_Cox11"/>
    <property type="match status" value="1"/>
</dbReference>
<feature type="transmembrane region" description="Helical" evidence="6">
    <location>
        <begin position="104"/>
        <end position="123"/>
    </location>
</feature>
<dbReference type="HAMAP" id="MF_00155">
    <property type="entry name" value="CtaG"/>
    <property type="match status" value="1"/>
</dbReference>
<evidence type="ECO:0000256" key="4">
    <source>
        <dbReference type="ARBA" id="ARBA00022989"/>
    </source>
</evidence>
<dbReference type="FunCoup" id="A0A2G5F6U5">
    <property type="interactions" value="3070"/>
</dbReference>
<protein>
    <recommendedName>
        <fullName evidence="9">Cytochrome c oxidase assembly protein CtaG/Cox11</fullName>
    </recommendedName>
</protein>
<keyword evidence="3 6" id="KW-0812">Transmembrane</keyword>
<evidence type="ECO:0000256" key="1">
    <source>
        <dbReference type="ARBA" id="ARBA00004007"/>
    </source>
</evidence>
<dbReference type="InterPro" id="IPR007533">
    <property type="entry name" value="Cyt_c_oxidase_assmbl_CtaG"/>
</dbReference>
<evidence type="ECO:0000256" key="6">
    <source>
        <dbReference type="SAM" id="Phobius"/>
    </source>
</evidence>
<organism evidence="7 8">
    <name type="scientific">Aquilegia coerulea</name>
    <name type="common">Rocky mountain columbine</name>
    <dbReference type="NCBI Taxonomy" id="218851"/>
    <lineage>
        <taxon>Eukaryota</taxon>
        <taxon>Viridiplantae</taxon>
        <taxon>Streptophyta</taxon>
        <taxon>Embryophyta</taxon>
        <taxon>Tracheophyta</taxon>
        <taxon>Spermatophyta</taxon>
        <taxon>Magnoliopsida</taxon>
        <taxon>Ranunculales</taxon>
        <taxon>Ranunculaceae</taxon>
        <taxon>Thalictroideae</taxon>
        <taxon>Aquilegia</taxon>
    </lineage>
</organism>
<dbReference type="PANTHER" id="PTHR21320">
    <property type="entry name" value="CYTOCHROME C OXIDASE ASSEMBLY PROTEIN COX11-RELATED"/>
    <property type="match status" value="1"/>
</dbReference>
<evidence type="ECO:0000313" key="8">
    <source>
        <dbReference type="Proteomes" id="UP000230069"/>
    </source>
</evidence>
<dbReference type="Gene3D" id="2.60.370.10">
    <property type="entry name" value="Ctag/Cox11"/>
    <property type="match status" value="1"/>
</dbReference>
<reference evidence="7 8" key="1">
    <citation type="submission" date="2017-09" db="EMBL/GenBank/DDBJ databases">
        <title>WGS assembly of Aquilegia coerulea Goldsmith.</title>
        <authorList>
            <person name="Hodges S."/>
            <person name="Kramer E."/>
            <person name="Nordborg M."/>
            <person name="Tomkins J."/>
            <person name="Borevitz J."/>
            <person name="Derieg N."/>
            <person name="Yan J."/>
            <person name="Mihaltcheva S."/>
            <person name="Hayes R.D."/>
            <person name="Rokhsar D."/>
        </authorList>
    </citation>
    <scope>NUCLEOTIDE SEQUENCE [LARGE SCALE GENOMIC DNA]</scope>
    <source>
        <strain evidence="8">cv. Goldsmith</strain>
    </source>
</reference>
<dbReference type="InterPro" id="IPR023471">
    <property type="entry name" value="CtaG/Cox11_dom_sf"/>
</dbReference>
<keyword evidence="4 6" id="KW-1133">Transmembrane helix</keyword>
<evidence type="ECO:0000256" key="2">
    <source>
        <dbReference type="ARBA" id="ARBA00004243"/>
    </source>
</evidence>
<dbReference type="GO" id="GO:0005507">
    <property type="term" value="F:copper ion binding"/>
    <property type="evidence" value="ECO:0007669"/>
    <property type="project" value="InterPro"/>
</dbReference>
<keyword evidence="8" id="KW-1185">Reference proteome</keyword>
<evidence type="ECO:0008006" key="9">
    <source>
        <dbReference type="Google" id="ProtNLM"/>
    </source>
</evidence>
<dbReference type="Proteomes" id="UP000230069">
    <property type="component" value="Unassembled WGS sequence"/>
</dbReference>
<dbReference type="GO" id="GO:0005743">
    <property type="term" value="C:mitochondrial inner membrane"/>
    <property type="evidence" value="ECO:0007669"/>
    <property type="project" value="UniProtKB-SubCell"/>
</dbReference>
<dbReference type="PANTHER" id="PTHR21320:SF3">
    <property type="entry name" value="CYTOCHROME C OXIDASE ASSEMBLY PROTEIN COX11, MITOCHONDRIAL-RELATED"/>
    <property type="match status" value="1"/>
</dbReference>
<evidence type="ECO:0000256" key="5">
    <source>
        <dbReference type="ARBA" id="ARBA00023136"/>
    </source>
</evidence>
<dbReference type="NCBIfam" id="NF003465">
    <property type="entry name" value="PRK05089.1"/>
    <property type="match status" value="1"/>
</dbReference>
<accession>A0A2G5F6U5</accession>
<dbReference type="OrthoDB" id="1704689at2759"/>
<dbReference type="STRING" id="218851.A0A2G5F6U5"/>
<comment type="subcellular location">
    <subcellularLocation>
        <location evidence="2">Mitochondrion inner membrane</location>
        <topology evidence="2">Single-pass membrane protein</topology>
        <orientation evidence="2">Intermembrane side</orientation>
    </subcellularLocation>
</comment>
<evidence type="ECO:0000256" key="3">
    <source>
        <dbReference type="ARBA" id="ARBA00022692"/>
    </source>
</evidence>
<dbReference type="SUPFAM" id="SSF110111">
    <property type="entry name" value="Ctag/Cox11"/>
    <property type="match status" value="1"/>
</dbReference>
<dbReference type="AlphaFoldDB" id="A0A2G5F6U5"/>
<evidence type="ECO:0000313" key="7">
    <source>
        <dbReference type="EMBL" id="PIA63680.1"/>
    </source>
</evidence>
<keyword evidence="5 6" id="KW-0472">Membrane</keyword>